<dbReference type="Proteomes" id="UP001165083">
    <property type="component" value="Unassembled WGS sequence"/>
</dbReference>
<dbReference type="GO" id="GO:0005524">
    <property type="term" value="F:ATP binding"/>
    <property type="evidence" value="ECO:0007669"/>
    <property type="project" value="InterPro"/>
</dbReference>
<dbReference type="InterPro" id="IPR011009">
    <property type="entry name" value="Kinase-like_dom_sf"/>
</dbReference>
<keyword evidence="3" id="KW-1185">Reference proteome</keyword>
<evidence type="ECO:0000313" key="3">
    <source>
        <dbReference type="Proteomes" id="UP001165083"/>
    </source>
</evidence>
<evidence type="ECO:0000259" key="1">
    <source>
        <dbReference type="PROSITE" id="PS50011"/>
    </source>
</evidence>
<proteinExistence type="predicted"/>
<name>A0A9W6U615_9STRA</name>
<dbReference type="SMART" id="SM00220">
    <property type="entry name" value="S_TKc"/>
    <property type="match status" value="1"/>
</dbReference>
<dbReference type="Gene3D" id="3.30.200.20">
    <property type="entry name" value="Phosphorylase Kinase, domain 1"/>
    <property type="match status" value="1"/>
</dbReference>
<dbReference type="PROSITE" id="PS00108">
    <property type="entry name" value="PROTEIN_KINASE_ST"/>
    <property type="match status" value="1"/>
</dbReference>
<comment type="caution">
    <text evidence="2">The sequence shown here is derived from an EMBL/GenBank/DDBJ whole genome shotgun (WGS) entry which is preliminary data.</text>
</comment>
<dbReference type="PANTHER" id="PTHR44329:SF214">
    <property type="entry name" value="PROTEIN KINASE DOMAIN-CONTAINING PROTEIN"/>
    <property type="match status" value="1"/>
</dbReference>
<dbReference type="InterPro" id="IPR001245">
    <property type="entry name" value="Ser-Thr/Tyr_kinase_cat_dom"/>
</dbReference>
<dbReference type="SUPFAM" id="SSF56112">
    <property type="entry name" value="Protein kinase-like (PK-like)"/>
    <property type="match status" value="1"/>
</dbReference>
<dbReference type="OrthoDB" id="127186at2759"/>
<dbReference type="PANTHER" id="PTHR44329">
    <property type="entry name" value="SERINE/THREONINE-PROTEIN KINASE TNNI3K-RELATED"/>
    <property type="match status" value="1"/>
</dbReference>
<dbReference type="InterPro" id="IPR008271">
    <property type="entry name" value="Ser/Thr_kinase_AS"/>
</dbReference>
<dbReference type="AlphaFoldDB" id="A0A9W6U615"/>
<sequence>MIDKWRSWSNFIDSKVDPSSRWHSGHRELVRTPDRIGDFLVAQLRSSCQGSKEKEIVAEWGRDLFQLLQEYEEQSRLGLVKLASSGRVLLELERGTKATLDILGIVDADVEASWAQELQRERDERVKWFQELLHDDGQFALDMGEDDQQLEVLTLMKYGLRKYGDVLTQREIELISAAYDAVACNANTVVGAIPDWFATSKRGWSRSDRSFIDEGEEACLRQVDTWAQLHHPHRGDDTKVVTDTVDDLNAYMLPDGVTISEILEDIGSLCNEVEDFGDFNRPVYSRLVDVHLQLAAAERPLPLMLVEDFGSILWRFFLQLEARSQGDFSVIATLCATNTIATRNYDLHHDVDRLILSSPILQNASALHYWQPTWEQTSLWQQQALEKCLENPGEFLYGIESESSRAEAMAMIKYETLNSEVDLIDEHEVLKVPRWFIPPHQIELGRHLADGSFGAVYLGKWFSTDVVVKQVLTNQSSRENREQFFHEVNLWASLNHDNLIKLYGACYEGQPFFVCERADEGTLIEYMEGRNRFPVWRALLEAAKGLQYLHERGIVHGDLKGNNILVCDGTAKLTDFGLSTFARSANPIGASGSLGAFRWKAPECLAGSRPTFASDIFSFAMCVIEAIGGEFPWGNSMDESVVKFNVLQKRMIPPRPNGFDDAQWDLIVRMCSYEPHRRPDTTALVHMLQEIV</sequence>
<reference evidence="2" key="1">
    <citation type="submission" date="2023-04" db="EMBL/GenBank/DDBJ databases">
        <title>Phytophthora lilii NBRC 32176.</title>
        <authorList>
            <person name="Ichikawa N."/>
            <person name="Sato H."/>
            <person name="Tonouchi N."/>
        </authorList>
    </citation>
    <scope>NUCLEOTIDE SEQUENCE</scope>
    <source>
        <strain evidence="2">NBRC 32176</strain>
    </source>
</reference>
<dbReference type="GO" id="GO:0004674">
    <property type="term" value="F:protein serine/threonine kinase activity"/>
    <property type="evidence" value="ECO:0007669"/>
    <property type="project" value="TreeGrafter"/>
</dbReference>
<dbReference type="Gene3D" id="1.10.510.10">
    <property type="entry name" value="Transferase(Phosphotransferase) domain 1"/>
    <property type="match status" value="1"/>
</dbReference>
<feature type="domain" description="Protein kinase" evidence="1">
    <location>
        <begin position="442"/>
        <end position="692"/>
    </location>
</feature>
<dbReference type="InterPro" id="IPR051681">
    <property type="entry name" value="Ser/Thr_Kinases-Pseudokinases"/>
</dbReference>
<evidence type="ECO:0000313" key="2">
    <source>
        <dbReference type="EMBL" id="GMF25819.1"/>
    </source>
</evidence>
<gene>
    <name evidence="2" type="ORF">Plil01_001069400</name>
</gene>
<dbReference type="EMBL" id="BSXW01000573">
    <property type="protein sequence ID" value="GMF25819.1"/>
    <property type="molecule type" value="Genomic_DNA"/>
</dbReference>
<dbReference type="PROSITE" id="PS50011">
    <property type="entry name" value="PROTEIN_KINASE_DOM"/>
    <property type="match status" value="1"/>
</dbReference>
<dbReference type="Pfam" id="PF07714">
    <property type="entry name" value="PK_Tyr_Ser-Thr"/>
    <property type="match status" value="1"/>
</dbReference>
<protein>
    <submittedName>
        <fullName evidence="2">Unnamed protein product</fullName>
    </submittedName>
</protein>
<organism evidence="2 3">
    <name type="scientific">Phytophthora lilii</name>
    <dbReference type="NCBI Taxonomy" id="2077276"/>
    <lineage>
        <taxon>Eukaryota</taxon>
        <taxon>Sar</taxon>
        <taxon>Stramenopiles</taxon>
        <taxon>Oomycota</taxon>
        <taxon>Peronosporomycetes</taxon>
        <taxon>Peronosporales</taxon>
        <taxon>Peronosporaceae</taxon>
        <taxon>Phytophthora</taxon>
    </lineage>
</organism>
<dbReference type="InterPro" id="IPR000719">
    <property type="entry name" value="Prot_kinase_dom"/>
</dbReference>
<accession>A0A9W6U615</accession>